<name>A0A3M7S3B6_BRAPC</name>
<protein>
    <recommendedName>
        <fullName evidence="3">Retrovirus-related Pol poly from transposon</fullName>
    </recommendedName>
</protein>
<evidence type="ECO:0008006" key="3">
    <source>
        <dbReference type="Google" id="ProtNLM"/>
    </source>
</evidence>
<evidence type="ECO:0000313" key="2">
    <source>
        <dbReference type="Proteomes" id="UP000276133"/>
    </source>
</evidence>
<dbReference type="EMBL" id="REGN01002125">
    <property type="protein sequence ID" value="RNA30087.1"/>
    <property type="molecule type" value="Genomic_DNA"/>
</dbReference>
<dbReference type="Gene3D" id="2.40.70.10">
    <property type="entry name" value="Acid Proteases"/>
    <property type="match status" value="1"/>
</dbReference>
<dbReference type="InterPro" id="IPR021109">
    <property type="entry name" value="Peptidase_aspartic_dom_sf"/>
</dbReference>
<dbReference type="OrthoDB" id="420169at2759"/>
<proteinExistence type="predicted"/>
<evidence type="ECO:0000313" key="1">
    <source>
        <dbReference type="EMBL" id="RNA30087.1"/>
    </source>
</evidence>
<dbReference type="AlphaFoldDB" id="A0A3M7S3B6"/>
<comment type="caution">
    <text evidence="1">The sequence shown here is derived from an EMBL/GenBank/DDBJ whole genome shotgun (WGS) entry which is preliminary data.</text>
</comment>
<reference evidence="1 2" key="1">
    <citation type="journal article" date="2018" name="Sci. Rep.">
        <title>Genomic signatures of local adaptation to the degree of environmental predictability in rotifers.</title>
        <authorList>
            <person name="Franch-Gras L."/>
            <person name="Hahn C."/>
            <person name="Garcia-Roger E.M."/>
            <person name="Carmona M.J."/>
            <person name="Serra M."/>
            <person name="Gomez A."/>
        </authorList>
    </citation>
    <scope>NUCLEOTIDE SEQUENCE [LARGE SCALE GENOMIC DNA]</scope>
    <source>
        <strain evidence="1">HYR1</strain>
    </source>
</reference>
<keyword evidence="2" id="KW-1185">Reference proteome</keyword>
<gene>
    <name evidence="1" type="ORF">BpHYR1_004990</name>
</gene>
<accession>A0A3M7S3B6</accession>
<dbReference type="Proteomes" id="UP000276133">
    <property type="component" value="Unassembled WGS sequence"/>
</dbReference>
<sequence length="173" mass="19514">MLKLPTTPTSKQMFTAIGTPTNTIGKTTIKLTLGDQTLDTEVLVIGNLLNDCLIGFETLNKFNVTKDIIEQLTVRLKCTEIKEDEIDNDCAINFMEERKEPINSPILEKLRTRIAKEAGDVSAKSLRDLTPTNAIEHEIRLTDNTPFNIKPRPVPFAKRNEFKQLTTEMAIKI</sequence>
<organism evidence="1 2">
    <name type="scientific">Brachionus plicatilis</name>
    <name type="common">Marine rotifer</name>
    <name type="synonym">Brachionus muelleri</name>
    <dbReference type="NCBI Taxonomy" id="10195"/>
    <lineage>
        <taxon>Eukaryota</taxon>
        <taxon>Metazoa</taxon>
        <taxon>Spiralia</taxon>
        <taxon>Gnathifera</taxon>
        <taxon>Rotifera</taxon>
        <taxon>Eurotatoria</taxon>
        <taxon>Monogononta</taxon>
        <taxon>Pseudotrocha</taxon>
        <taxon>Ploima</taxon>
        <taxon>Brachionidae</taxon>
        <taxon>Brachionus</taxon>
    </lineage>
</organism>